<dbReference type="PANTHER" id="PTHR46579:SF1">
    <property type="entry name" value="F5_8 TYPE C DOMAIN-CONTAINING PROTEIN"/>
    <property type="match status" value="1"/>
</dbReference>
<dbReference type="AlphaFoldDB" id="A0A7M7QJH1"/>
<dbReference type="RefSeq" id="XP_031788701.1">
    <property type="nucleotide sequence ID" value="XM_031932841.1"/>
</dbReference>
<dbReference type="InParanoid" id="A0A7M7QJH1"/>
<dbReference type="SUPFAM" id="SSF82919">
    <property type="entry name" value="Zn-finger domain of Sec23/24"/>
    <property type="match status" value="1"/>
</dbReference>
<dbReference type="InterPro" id="IPR036174">
    <property type="entry name" value="Znf_Sec23_Sec24_sf"/>
</dbReference>
<name>A0A7M7QJH1_NASVI</name>
<dbReference type="Proteomes" id="UP000002358">
    <property type="component" value="Unassembled WGS sequence"/>
</dbReference>
<dbReference type="GO" id="GO:0030127">
    <property type="term" value="C:COPII vesicle coat"/>
    <property type="evidence" value="ECO:0007669"/>
    <property type="project" value="InterPro"/>
</dbReference>
<organism evidence="1 2">
    <name type="scientific">Nasonia vitripennis</name>
    <name type="common">Parasitic wasp</name>
    <dbReference type="NCBI Taxonomy" id="7425"/>
    <lineage>
        <taxon>Eukaryota</taxon>
        <taxon>Metazoa</taxon>
        <taxon>Ecdysozoa</taxon>
        <taxon>Arthropoda</taxon>
        <taxon>Hexapoda</taxon>
        <taxon>Insecta</taxon>
        <taxon>Pterygota</taxon>
        <taxon>Neoptera</taxon>
        <taxon>Endopterygota</taxon>
        <taxon>Hymenoptera</taxon>
        <taxon>Apocrita</taxon>
        <taxon>Proctotrupomorpha</taxon>
        <taxon>Chalcidoidea</taxon>
        <taxon>Pteromalidae</taxon>
        <taxon>Pteromalinae</taxon>
        <taxon>Nasonia</taxon>
    </lineage>
</organism>
<proteinExistence type="predicted"/>
<sequence>MKRYKKNIDVGDEAITKRTAERYKAVINENLNFEEVSSHHSSDDGNVLENLVTNQDILCAENSNKVTNRTSTESNELDLTNHLRSLLLEDENECLQQSCNIPKNLEEMIQNVDFFQYITCPIKVKKGELFLMILKFCVVNKLSFLGMTNLFKLFNVIFESPVMPESRYSVDKLLNPKEFAEFHAVCHNCSAYIGKYGEITSVKQCNICQAELDLDNPSNTSYFVIIDPSTQIRDLIHFYENHYDYVVNTRVSKPEYIEDVYDGKEYRSFVNSLLPEDKHSYVSAVFNTDGAPKFKSSQYSIWPLYLMLNELPKQDRINKLITCGLWFNKKKPDMSVFLSTFVDVINKLTSEGISCNVKNENKVLKLHVLTCCVDSVARAPVQGIKQFNGKYGCSWCLHPGEWAEGSMRYPLLTYYVNDRDHEKTVNDMLHATPDNPINGIKYPSPLINFPKFNIILGFTVDYLHCCLEGVASQFTEYHLQSMSKDDIEELDEKINKITAPHQISRLSRPISIRKDWKAREWENYVLFYSVPL</sequence>
<dbReference type="GeneID" id="107981769"/>
<evidence type="ECO:0000313" key="2">
    <source>
        <dbReference type="Proteomes" id="UP000002358"/>
    </source>
</evidence>
<evidence type="ECO:0008006" key="3">
    <source>
        <dbReference type="Google" id="ProtNLM"/>
    </source>
</evidence>
<keyword evidence="2" id="KW-1185">Reference proteome</keyword>
<dbReference type="OrthoDB" id="8191915at2759"/>
<accession>A0A7M7QJH1</accession>
<protein>
    <recommendedName>
        <fullName evidence="3">Transposase domain-containing protein</fullName>
    </recommendedName>
</protein>
<reference evidence="1" key="1">
    <citation type="submission" date="2021-01" db="UniProtKB">
        <authorList>
            <consortium name="EnsemblMetazoa"/>
        </authorList>
    </citation>
    <scope>IDENTIFICATION</scope>
</reference>
<dbReference type="GO" id="GO:0008270">
    <property type="term" value="F:zinc ion binding"/>
    <property type="evidence" value="ECO:0007669"/>
    <property type="project" value="InterPro"/>
</dbReference>
<dbReference type="GO" id="GO:0006886">
    <property type="term" value="P:intracellular protein transport"/>
    <property type="evidence" value="ECO:0007669"/>
    <property type="project" value="InterPro"/>
</dbReference>
<dbReference type="KEGG" id="nvi:107981769"/>
<dbReference type="GO" id="GO:0006888">
    <property type="term" value="P:endoplasmic reticulum to Golgi vesicle-mediated transport"/>
    <property type="evidence" value="ECO:0007669"/>
    <property type="project" value="InterPro"/>
</dbReference>
<dbReference type="PANTHER" id="PTHR46579">
    <property type="entry name" value="F5/8 TYPE C DOMAIN-CONTAINING PROTEIN-RELATED"/>
    <property type="match status" value="1"/>
</dbReference>
<evidence type="ECO:0000313" key="1">
    <source>
        <dbReference type="EnsemblMetazoa" id="XP_031788701"/>
    </source>
</evidence>
<dbReference type="EnsemblMetazoa" id="XM_031932841">
    <property type="protein sequence ID" value="XP_031788701"/>
    <property type="gene ID" value="LOC107981769"/>
</dbReference>